<feature type="region of interest" description="Disordered" evidence="3">
    <location>
        <begin position="2411"/>
        <end position="2434"/>
    </location>
</feature>
<feature type="region of interest" description="Disordered" evidence="3">
    <location>
        <begin position="175"/>
        <end position="212"/>
    </location>
</feature>
<evidence type="ECO:0000313" key="4">
    <source>
        <dbReference type="Proteomes" id="UP000504634"/>
    </source>
</evidence>
<feature type="compositionally biased region" description="Low complexity" evidence="3">
    <location>
        <begin position="2192"/>
        <end position="2209"/>
    </location>
</feature>
<dbReference type="GO" id="GO:0005634">
    <property type="term" value="C:nucleus"/>
    <property type="evidence" value="ECO:0007669"/>
    <property type="project" value="TreeGrafter"/>
</dbReference>
<sequence>MFFVKNVLRKKKRSEGDQKYTNTSNLVSTCTSTSSLKNAKPTRSDVVIVSKSQSAQSVVHPKLFQKQQPTKQPLLHQKPLYKISEQQPQAKVVVLQDLQKKEKERPKADSKESIRLDQTELHELTGTELQVPKCAESEVKTKGKTRASTPPTTNEAELRATRHDSVGQEAKYKKIIQASTPPRFDATKPNDCQRQSRTHDASNPEDANQSGVNVIATDDQPMTAGADGIAAEDCRVNLGSNCPHIAPEQKDVYAAHRTTEASKKVYPKNNFKNRLSTTTTKVCPKKNLKNTSSSSNNNKISTQKRFPKSTFSHTTCVKAISLALREKIERSLKSVIEMKNQSEKNMSLGVNKGFDRQSSGLHRSASIINVPNKRNMKPVYNPRNKLKITRSVSHPSPRVNPKAIPISTAKVRPSRNGTIKKPIADLNLTSRGSCYDKGTGNSCACGAPGCPGQGCSCSRPQRIEMSGRGSKSVASTSVHNMVVHISKIKENLQPNEKPKSISNFGQVERGRLSNKSQISISNQRVEASYDPSYAHVISKEKPRISNSGRRASKLKVPPRESNSRRVSTPNMRIKATTQPAIKPKLKPDTRGNPHNRIVCTCGAPGCSGRGCTCRGSKPKQGPKEHSRPRASLSTMRWKPNRAPHLQKQRKSTDTRNHRPRTSSTYMRNRASTGSTKQKEEKPTGAFTPRDSQGHVITISQMNFAVSRDSIRSSIHSEVELVSTSYRASAPQPPPRPDTRQKLKGADIVKQKRESDKSNKSDKSEKNYKCRCTADNCPFINNKYESYNSQNVSKRPSKCENSSISTDSGPSRKQSINNLQDVWTGFGRDSMSISVASSIPSYERTGCTRHSNNMNNIATICLCRDPMCPGHGCTACPGPHVQCMACNDTICCIPAYPLDPWCSCCQPQSWPLPCAYGGEYPPQPTKWPAQPPCLWSTIHKKLERVKSPRSYHKINYRRKSEEKSRDAPRASTSSQKNTGPNFTHLTPKLTSRRRPSHKGKTAESQCVLNKPDMAPIWKYNDEPNANYQCYYSNVQSSNRPVAEPQYKARNSVSSNKSMTRGSNGSAKELCPCASINDVTVPNNRNSQNFASRKSDPEPVCACGHKYCSGGSCTFSEPKANLCSEQPFFTLESKPLDYKEARNSRPSAVLKMTEKRESKKSAENCTSSDINANTKCCANSHSHSHWKGESLSAFCNWQRRKIVPCSKQLTKSYKGKAESRYCAGTPLDFPESHASPNFGACDVSANANGKDEFRILNDKLNCAVDNYAAANYPCLLNVNDTNIDDRLTCNCFIKNSTQNECAVDKSNHGSCNSSTQSDNNAHGSCGCANPVENLNIKQPSPRDSTPNCQDKCEAHNTTNLSKSGSLVNIHAICNCIRESKDKNQMEEPSKCYMDSKYTPPNIDMHTSANCSSTKSTKSKEKKSPKESSECLKDTTCSLKKKEYRCIANSKSSKCCCVESKGKRSSKETSKTQKSTACAPQNINESNVDIGVELTKRDSAKEMNDPDNCNCAESITKKPTDQTSQNSSGKIPKDEFVKKYCNTSFINQLKSAMCKNCSCAKIEGNFLMQPFVPKSNSSTPPTPTTPEDTSSCKSEKDQIICDCSGRILSESECNCKGSKTTRFRLPCKPNSSQHSPVDSISTSSPLVPETEENKPGDQIQQTSTSSQCGRSQSPPPVKPKPATGSRAGRCRLSVTKDLCSKCPSLKPFVKNEHLDCTSLEHFVANTHNRQKEQDKQVLGLAMVVQHISDELLKTNKACNKKPKTDYSSECPYTLEQATELLKDAQRKCEELRGQVHEKEADWMKDEKEMEHMFNCEMQKVLESHEKERLMTIERFRELEARVQQKEEESEQCLQTYRAEMARKLTHKQEQLKAAEEQVHKLQSCLQQAEAQEQQLREKCQCLENSNASNMAIANHREQELSDRIKVLTKELNTMRTNMEFNERDLRDRLALSQDEVSVLRKTRHCPNESKNAPTDAEVCRLTSEADSLRCVLELKQSEISTLTKKNAELKRENDERMNIMNKLTLLEAQNEMIRTELEAKCEKEKEYVRQIEEIQKAHTHDNYKCQRLSLDNEVLQYTLKHRSEQLQLVEAKLAELSSDNSHNFTHNRSSLGNNCSSRCGNHTSPPVSPIVKGVIEKNDSVSWVLEMDDETPQVAASKMVRRAGSLRCSSERSPTQRRQLSVSAGNSLCCNGSPTAAHGASSGAAAGPNPLSQSMSATSVIRTHSNESESRPHSRARSLSVCSKGTCDGCEKHKYARKSARRQRSGGDLQVPDWNEEAMRTSSPNHEIMRPRSSTIKLASPPQSRSELFSRASKASTLITCDSSSLTSGERLDMHSAYPSALKKKFHEIQESAGEAMVSGTNSEDESCSASSEDMGSSSSSTASAGQQLQKQQPPSRLFIEEALLLERANSLNGTPMEVSWSEDAVDATESVYSNGA</sequence>
<feature type="compositionally biased region" description="Polar residues" evidence="3">
    <location>
        <begin position="146"/>
        <end position="155"/>
    </location>
</feature>
<accession>A0A6J2TVB0</accession>
<feature type="compositionally biased region" description="Low complexity" evidence="3">
    <location>
        <begin position="2365"/>
        <end position="2382"/>
    </location>
</feature>
<proteinExistence type="predicted"/>
<protein>
    <submittedName>
        <fullName evidence="5">Uncharacterized protein LOC115628493 isoform X1</fullName>
    </submittedName>
</protein>
<feature type="region of interest" description="Disordered" evidence="3">
    <location>
        <begin position="1401"/>
        <end position="1422"/>
    </location>
</feature>
<feature type="region of interest" description="Disordered" evidence="3">
    <location>
        <begin position="1623"/>
        <end position="1684"/>
    </location>
</feature>
<organism evidence="4 5">
    <name type="scientific">Drosophila lebanonensis</name>
    <name type="common">Fruit fly</name>
    <name type="synonym">Scaptodrosophila lebanonensis</name>
    <dbReference type="NCBI Taxonomy" id="7225"/>
    <lineage>
        <taxon>Eukaryota</taxon>
        <taxon>Metazoa</taxon>
        <taxon>Ecdysozoa</taxon>
        <taxon>Arthropoda</taxon>
        <taxon>Hexapoda</taxon>
        <taxon>Insecta</taxon>
        <taxon>Pterygota</taxon>
        <taxon>Neoptera</taxon>
        <taxon>Endopterygota</taxon>
        <taxon>Diptera</taxon>
        <taxon>Brachycera</taxon>
        <taxon>Muscomorpha</taxon>
        <taxon>Ephydroidea</taxon>
        <taxon>Drosophilidae</taxon>
        <taxon>Scaptodrosophila</taxon>
    </lineage>
</organism>
<dbReference type="OrthoDB" id="10038993at2759"/>
<feature type="coiled-coil region" evidence="2">
    <location>
        <begin position="1989"/>
        <end position="2051"/>
    </location>
</feature>
<evidence type="ECO:0000256" key="3">
    <source>
        <dbReference type="SAM" id="MobiDB-lite"/>
    </source>
</evidence>
<feature type="compositionally biased region" description="Basic residues" evidence="3">
    <location>
        <begin position="638"/>
        <end position="649"/>
    </location>
</feature>
<feature type="coiled-coil region" evidence="2">
    <location>
        <begin position="1771"/>
        <end position="1941"/>
    </location>
</feature>
<feature type="region of interest" description="Disordered" evidence="3">
    <location>
        <begin position="538"/>
        <end position="593"/>
    </location>
</feature>
<feature type="compositionally biased region" description="Polar residues" evidence="3">
    <location>
        <begin position="1655"/>
        <end position="1669"/>
    </location>
</feature>
<evidence type="ECO:0000313" key="5">
    <source>
        <dbReference type="RefSeq" id="XP_030380486.1"/>
    </source>
</evidence>
<feature type="compositionally biased region" description="Polar residues" evidence="3">
    <location>
        <begin position="1626"/>
        <end position="1642"/>
    </location>
</feature>
<feature type="region of interest" description="Disordered" evidence="3">
    <location>
        <begin position="948"/>
        <end position="1005"/>
    </location>
</feature>
<feature type="region of interest" description="Disordered" evidence="3">
    <location>
        <begin position="612"/>
        <end position="693"/>
    </location>
</feature>
<evidence type="ECO:0000256" key="1">
    <source>
        <dbReference type="ARBA" id="ARBA00023054"/>
    </source>
</evidence>
<dbReference type="GeneID" id="115628493"/>
<feature type="compositionally biased region" description="Polar residues" evidence="3">
    <location>
        <begin position="661"/>
        <end position="675"/>
    </location>
</feature>
<evidence type="ECO:0000256" key="2">
    <source>
        <dbReference type="SAM" id="Coils"/>
    </source>
</evidence>
<gene>
    <name evidence="5" type="primary">LOC115628493</name>
</gene>
<feature type="region of interest" description="Disordered" evidence="3">
    <location>
        <begin position="1039"/>
        <end position="1063"/>
    </location>
</feature>
<feature type="compositionally biased region" description="Basic and acidic residues" evidence="3">
    <location>
        <begin position="957"/>
        <end position="967"/>
    </location>
</feature>
<keyword evidence="1 2" id="KW-0175">Coiled coil</keyword>
<dbReference type="PANTHER" id="PTHR24200">
    <property type="entry name" value="TOUCAN, ISOFORM A"/>
    <property type="match status" value="1"/>
</dbReference>
<dbReference type="CTD" id="33526"/>
<feature type="region of interest" description="Disordered" evidence="3">
    <location>
        <begin position="788"/>
        <end position="814"/>
    </location>
</feature>
<feature type="compositionally biased region" description="Polar residues" evidence="3">
    <location>
        <begin position="1047"/>
        <end position="1063"/>
    </location>
</feature>
<feature type="compositionally biased region" description="Basic residues" evidence="3">
    <location>
        <begin position="2251"/>
        <end position="2261"/>
    </location>
</feature>
<feature type="region of interest" description="Disordered" evidence="3">
    <location>
        <begin position="2251"/>
        <end position="2286"/>
    </location>
</feature>
<name>A0A6J2TVB0_DROLE</name>
<dbReference type="RefSeq" id="XP_030380486.1">
    <property type="nucleotide sequence ID" value="XM_030524626.1"/>
</dbReference>
<feature type="compositionally biased region" description="Basic and acidic residues" evidence="3">
    <location>
        <begin position="736"/>
        <end position="764"/>
    </location>
</feature>
<dbReference type="GO" id="GO:0005737">
    <property type="term" value="C:cytoplasm"/>
    <property type="evidence" value="ECO:0007669"/>
    <property type="project" value="TreeGrafter"/>
</dbReference>
<dbReference type="PANTHER" id="PTHR24200:SF11">
    <property type="entry name" value="TOUCAN, ISOFORM A"/>
    <property type="match status" value="1"/>
</dbReference>
<dbReference type="GO" id="GO:0008017">
    <property type="term" value="F:microtubule binding"/>
    <property type="evidence" value="ECO:0007669"/>
    <property type="project" value="TreeGrafter"/>
</dbReference>
<dbReference type="InterPro" id="IPR051293">
    <property type="entry name" value="MTUS1/CCDC69"/>
</dbReference>
<feature type="compositionally biased region" description="Basic residues" evidence="3">
    <location>
        <begin position="989"/>
        <end position="998"/>
    </location>
</feature>
<feature type="region of interest" description="Disordered" evidence="3">
    <location>
        <begin position="2350"/>
        <end position="2393"/>
    </location>
</feature>
<keyword evidence="4" id="KW-1185">Reference proteome</keyword>
<feature type="compositionally biased region" description="Polar residues" evidence="3">
    <location>
        <begin position="969"/>
        <end position="983"/>
    </location>
</feature>
<reference evidence="5" key="1">
    <citation type="submission" date="2025-08" db="UniProtKB">
        <authorList>
            <consortium name="RefSeq"/>
        </authorList>
    </citation>
    <scope>IDENTIFICATION</scope>
    <source>
        <strain evidence="5">11010-0011.00</strain>
        <tissue evidence="5">Whole body</tissue>
    </source>
</reference>
<dbReference type="Proteomes" id="UP000504634">
    <property type="component" value="Unplaced"/>
</dbReference>
<feature type="region of interest" description="Disordered" evidence="3">
    <location>
        <begin position="2192"/>
        <end position="2235"/>
    </location>
</feature>
<feature type="region of interest" description="Disordered" evidence="3">
    <location>
        <begin position="723"/>
        <end position="764"/>
    </location>
</feature>
<feature type="compositionally biased region" description="Polar residues" evidence="3">
    <location>
        <begin position="2383"/>
        <end position="2392"/>
    </location>
</feature>
<feature type="region of interest" description="Disordered" evidence="3">
    <location>
        <begin position="137"/>
        <end position="157"/>
    </location>
</feature>
<feature type="compositionally biased region" description="Polar residues" evidence="3">
    <location>
        <begin position="564"/>
        <end position="579"/>
    </location>
</feature>
<feature type="compositionally biased region" description="Polar residues" evidence="3">
    <location>
        <begin position="2210"/>
        <end position="2220"/>
    </location>
</feature>
<feature type="compositionally biased region" description="Low complexity" evidence="3">
    <location>
        <begin position="1570"/>
        <end position="1588"/>
    </location>
</feature>
<feature type="region of interest" description="Disordered" evidence="3">
    <location>
        <begin position="1569"/>
        <end position="1589"/>
    </location>
</feature>